<comment type="caution">
    <text evidence="4">The sequence shown here is derived from an EMBL/GenBank/DDBJ whole genome shotgun (WGS) entry which is preliminary data.</text>
</comment>
<protein>
    <submittedName>
        <fullName evidence="4">Phenylacetate-CoA oxygenase subunit PaaJ</fullName>
    </submittedName>
</protein>
<evidence type="ECO:0000313" key="4">
    <source>
        <dbReference type="EMBL" id="TGG81525.1"/>
    </source>
</evidence>
<feature type="region of interest" description="Disordered" evidence="1">
    <location>
        <begin position="1"/>
        <end position="44"/>
    </location>
</feature>
<dbReference type="InterPro" id="IPR002744">
    <property type="entry name" value="MIP18-like"/>
</dbReference>
<dbReference type="InterPro" id="IPR011883">
    <property type="entry name" value="PaaD-like"/>
</dbReference>
<dbReference type="AlphaFoldDB" id="A0A8H1L9Q5"/>
<dbReference type="InterPro" id="IPR052339">
    <property type="entry name" value="Fe-S_Maturation_MIP18"/>
</dbReference>
<evidence type="ECO:0000256" key="1">
    <source>
        <dbReference type="SAM" id="MobiDB-lite"/>
    </source>
</evidence>
<feature type="compositionally biased region" description="Low complexity" evidence="1">
    <location>
        <begin position="17"/>
        <end position="26"/>
    </location>
</feature>
<evidence type="ECO:0000259" key="3">
    <source>
        <dbReference type="Pfam" id="PF23451"/>
    </source>
</evidence>
<name>A0A8H1L9Q5_9ACTN</name>
<dbReference type="Pfam" id="PF23451">
    <property type="entry name" value="Zn_ribbon_PaaD"/>
    <property type="match status" value="1"/>
</dbReference>
<dbReference type="PANTHER" id="PTHR42831:SF3">
    <property type="entry name" value="1,2-PHENYLACETYL-COA EPOXIDASE, SUBUNIT D-RELATED"/>
    <property type="match status" value="1"/>
</dbReference>
<feature type="region of interest" description="Disordered" evidence="1">
    <location>
        <begin position="116"/>
        <end position="178"/>
    </location>
</feature>
<feature type="domain" description="MIP18 family-like" evidence="2">
    <location>
        <begin position="42"/>
        <end position="105"/>
    </location>
</feature>
<dbReference type="NCBIfam" id="TIGR02159">
    <property type="entry name" value="PA_CoA_Oxy4"/>
    <property type="match status" value="1"/>
</dbReference>
<dbReference type="InterPro" id="IPR056572">
    <property type="entry name" value="Zn_ribbon_PaaD"/>
</dbReference>
<dbReference type="InterPro" id="IPR034904">
    <property type="entry name" value="FSCA_dom_sf"/>
</dbReference>
<dbReference type="Pfam" id="PF01883">
    <property type="entry name" value="FeS_assembly_P"/>
    <property type="match status" value="1"/>
</dbReference>
<dbReference type="Gene3D" id="3.30.300.130">
    <property type="entry name" value="Fe-S cluster assembly (FSCA)"/>
    <property type="match status" value="1"/>
</dbReference>
<dbReference type="Proteomes" id="UP000298111">
    <property type="component" value="Unassembled WGS sequence"/>
</dbReference>
<evidence type="ECO:0000313" key="5">
    <source>
        <dbReference type="Proteomes" id="UP000298111"/>
    </source>
</evidence>
<sequence>MKTPGGTAENPGGTASEPRGTATGPAPGEPPGAGSWERLAGTVPDPELPVVTLAELGVLRRVAEPEPGQVLVELTPTYTGCPAVEAMAADIERVLTGAGAARVEVRTVLTPPWSTDDISAEGRRKLAEHGVAPPRAGARSRGPVPLTLSATRRTSGDSEGSGGRPATRRTLPGEEPVRCPRCGSAETRLLSRFSSTACKALRRCDSCLEPFDHFKEV</sequence>
<feature type="domain" description="PaaD zinc beta ribbon" evidence="3">
    <location>
        <begin position="166"/>
        <end position="215"/>
    </location>
</feature>
<evidence type="ECO:0000259" key="2">
    <source>
        <dbReference type="Pfam" id="PF01883"/>
    </source>
</evidence>
<accession>A0A8H1L9Q5</accession>
<gene>
    <name evidence="4" type="primary">paaJ</name>
    <name evidence="4" type="ORF">D8771_19095</name>
</gene>
<organism evidence="4 5">
    <name type="scientific">Streptomyces albus</name>
    <dbReference type="NCBI Taxonomy" id="1888"/>
    <lineage>
        <taxon>Bacteria</taxon>
        <taxon>Bacillati</taxon>
        <taxon>Actinomycetota</taxon>
        <taxon>Actinomycetes</taxon>
        <taxon>Kitasatosporales</taxon>
        <taxon>Streptomycetaceae</taxon>
        <taxon>Streptomyces</taxon>
    </lineage>
</organism>
<dbReference type="SUPFAM" id="SSF117916">
    <property type="entry name" value="Fe-S cluster assembly (FSCA) domain-like"/>
    <property type="match status" value="1"/>
</dbReference>
<dbReference type="EMBL" id="RCIY01000065">
    <property type="protein sequence ID" value="TGG81525.1"/>
    <property type="molecule type" value="Genomic_DNA"/>
</dbReference>
<dbReference type="PANTHER" id="PTHR42831">
    <property type="entry name" value="FE-S PROTEIN MATURATION AUXILIARY FACTOR YITW"/>
    <property type="match status" value="1"/>
</dbReference>
<proteinExistence type="predicted"/>
<reference evidence="4 5" key="1">
    <citation type="submission" date="2018-10" db="EMBL/GenBank/DDBJ databases">
        <title>Isolation of pseudouridimycin from Streptomyces albus DSM 40763.</title>
        <authorList>
            <person name="Rosenqvist P."/>
            <person name="Metsae-Ketelae M."/>
            <person name="Virta P."/>
        </authorList>
    </citation>
    <scope>NUCLEOTIDE SEQUENCE [LARGE SCALE GENOMIC DNA]</scope>
    <source>
        <strain evidence="4 5">DSM 40763</strain>
    </source>
</reference>